<protein>
    <submittedName>
        <fullName evidence="2">VTC domain protein</fullName>
    </submittedName>
</protein>
<dbReference type="EMBL" id="LKEU01000033">
    <property type="protein sequence ID" value="OFV70258.1"/>
    <property type="molecule type" value="Genomic_DNA"/>
</dbReference>
<dbReference type="InterPro" id="IPR042267">
    <property type="entry name" value="VTC_sf"/>
</dbReference>
<dbReference type="AlphaFoldDB" id="A0A1F2PG18"/>
<gene>
    <name evidence="2" type="ORF">ACWI_24640</name>
</gene>
<name>A0A1F2PG18_9FIRM</name>
<accession>A0A1F2PG18</accession>
<organism evidence="2 3">
    <name type="scientific">Acetobacterium wieringae</name>
    <dbReference type="NCBI Taxonomy" id="52694"/>
    <lineage>
        <taxon>Bacteria</taxon>
        <taxon>Bacillati</taxon>
        <taxon>Bacillota</taxon>
        <taxon>Clostridia</taxon>
        <taxon>Eubacteriales</taxon>
        <taxon>Eubacteriaceae</taxon>
        <taxon>Acetobacterium</taxon>
    </lineage>
</organism>
<evidence type="ECO:0000259" key="1">
    <source>
        <dbReference type="Pfam" id="PF09359"/>
    </source>
</evidence>
<feature type="domain" description="VTC" evidence="1">
    <location>
        <begin position="3"/>
        <end position="220"/>
    </location>
</feature>
<evidence type="ECO:0000313" key="2">
    <source>
        <dbReference type="EMBL" id="OFV70258.1"/>
    </source>
</evidence>
<dbReference type="STRING" id="52694.ACWI_24640"/>
<dbReference type="OrthoDB" id="9784042at2"/>
<dbReference type="RefSeq" id="WP_070371732.1">
    <property type="nucleotide sequence ID" value="NZ_JAYFRG010000012.1"/>
</dbReference>
<dbReference type="InterPro" id="IPR018966">
    <property type="entry name" value="VTC_domain"/>
</dbReference>
<comment type="caution">
    <text evidence="2">The sequence shown here is derived from an EMBL/GenBank/DDBJ whole genome shotgun (WGS) entry which is preliminary data.</text>
</comment>
<proteinExistence type="predicted"/>
<dbReference type="CDD" id="cd07750">
    <property type="entry name" value="PolyPPase_VTC_like"/>
    <property type="match status" value="1"/>
</dbReference>
<dbReference type="GO" id="GO:0006799">
    <property type="term" value="P:polyphosphate biosynthetic process"/>
    <property type="evidence" value="ECO:0007669"/>
    <property type="project" value="UniProtKB-ARBA"/>
</dbReference>
<dbReference type="Pfam" id="PF09359">
    <property type="entry name" value="VTC"/>
    <property type="match status" value="1"/>
</dbReference>
<sequence length="224" mass="26153">MQFRHEHKHYINYLDYLVLRRQLKAVMQPDVNTDEAGEYQIRSLYFDNYRDVALQDKISGINHREKFRIRCYNKDFAFINLEKKSKINGLCAKIKANITREQVEAILAHDTDWMATSSEPLVVELYSKMKSGQLRPKTIVDYKREAFVYRPGNVRVTIDRDIRTGLFSTDLFNPDLPTVCAGDQQLLLEVKYDNFIPAVIADIIQLDGRRQTAFSKYAASRIYS</sequence>
<dbReference type="Gene3D" id="3.20.100.30">
    <property type="entry name" value="VTC, catalytic tunnel domain"/>
    <property type="match status" value="1"/>
</dbReference>
<dbReference type="Proteomes" id="UP000176244">
    <property type="component" value="Unassembled WGS sequence"/>
</dbReference>
<reference evidence="2 3" key="1">
    <citation type="submission" date="2015-09" db="EMBL/GenBank/DDBJ databases">
        <title>Genome sequence of Acetobacterium wieringae DSM 1911.</title>
        <authorList>
            <person name="Poehlein A."/>
            <person name="Bengelsdorf F.R."/>
            <person name="Schiel-Bengelsdorf B."/>
            <person name="Duerre P."/>
            <person name="Daniel R."/>
        </authorList>
    </citation>
    <scope>NUCLEOTIDE SEQUENCE [LARGE SCALE GENOMIC DNA]</scope>
    <source>
        <strain evidence="2 3">DSM 1911</strain>
    </source>
</reference>
<evidence type="ECO:0000313" key="3">
    <source>
        <dbReference type="Proteomes" id="UP000176244"/>
    </source>
</evidence>